<evidence type="ECO:0008006" key="3">
    <source>
        <dbReference type="Google" id="ProtNLM"/>
    </source>
</evidence>
<proteinExistence type="predicted"/>
<sequence>MIFVPSPQALLHGNHPNYKKSNSNICAILENQNLTEQQYLDFGTILIDFNLLNSSNSKNPSLLSYFKSLIAIIASLDYEKNMDHSLYHFFFGLLSLQCGDKENAIYFLKYVAGKGNIDAINLLSKILFFFKDFYKIENSTEIAKNVLMNAYRQHSIDSLFQLGNIYKSPNYILSLYFFYEHFRKTDSNISVLQICKLLRDHMNDDILAKKWILFSLSRGEPKFIKTVINENFGQDNQIQSSEIWKRVISNLSEKLSISYQINSSDKSKANANSNFYSDVYVNSKFDLSADPNIFYISNPISYKLFEMTPNLYQYQSSIETNQFFPIHSNSISQANNIIPSFPSKNKTKLILSIFELTSSNFKKRNLKIASLFLSELYKYHSDGVLSSELFKLRCDSSNHEWMSCCGFIYLLLNEIELALNMFLKSSNLGNYCATMMCGFLLFHWKNDQEQMKKKACFFFSKCSADPIALIHLFFIFDDVSLLDRACSILGIESRIKCIFWLVNLLIDGTKMPCLPNCPAKMICAAAIDFGVRNDEDTTDLYNYYLHNFQ</sequence>
<protein>
    <recommendedName>
        <fullName evidence="3">RAVE complex protein Rav1 C-terminal domain-containing protein</fullName>
    </recommendedName>
</protein>
<gene>
    <name evidence="1" type="ORF">M9Y10_012573</name>
</gene>
<dbReference type="EMBL" id="JAPFFF010000018">
    <property type="protein sequence ID" value="KAK8860881.1"/>
    <property type="molecule type" value="Genomic_DNA"/>
</dbReference>
<organism evidence="1 2">
    <name type="scientific">Tritrichomonas musculus</name>
    <dbReference type="NCBI Taxonomy" id="1915356"/>
    <lineage>
        <taxon>Eukaryota</taxon>
        <taxon>Metamonada</taxon>
        <taxon>Parabasalia</taxon>
        <taxon>Tritrichomonadida</taxon>
        <taxon>Tritrichomonadidae</taxon>
        <taxon>Tritrichomonas</taxon>
    </lineage>
</organism>
<accession>A0ABR2ID06</accession>
<reference evidence="1 2" key="1">
    <citation type="submission" date="2024-04" db="EMBL/GenBank/DDBJ databases">
        <title>Tritrichomonas musculus Genome.</title>
        <authorList>
            <person name="Alves-Ferreira E."/>
            <person name="Grigg M."/>
            <person name="Lorenzi H."/>
            <person name="Galac M."/>
        </authorList>
    </citation>
    <scope>NUCLEOTIDE SEQUENCE [LARGE SCALE GENOMIC DNA]</scope>
    <source>
        <strain evidence="1 2">EAF2021</strain>
    </source>
</reference>
<dbReference type="SUPFAM" id="SSF81901">
    <property type="entry name" value="HCP-like"/>
    <property type="match status" value="2"/>
</dbReference>
<comment type="caution">
    <text evidence="1">The sequence shown here is derived from an EMBL/GenBank/DDBJ whole genome shotgun (WGS) entry which is preliminary data.</text>
</comment>
<evidence type="ECO:0000313" key="1">
    <source>
        <dbReference type="EMBL" id="KAK8860881.1"/>
    </source>
</evidence>
<keyword evidence="2" id="KW-1185">Reference proteome</keyword>
<dbReference type="Proteomes" id="UP001470230">
    <property type="component" value="Unassembled WGS sequence"/>
</dbReference>
<name>A0ABR2ID06_9EUKA</name>
<evidence type="ECO:0000313" key="2">
    <source>
        <dbReference type="Proteomes" id="UP001470230"/>
    </source>
</evidence>